<feature type="transmembrane region" description="Helical" evidence="1">
    <location>
        <begin position="29"/>
        <end position="45"/>
    </location>
</feature>
<keyword evidence="3" id="KW-1185">Reference proteome</keyword>
<keyword evidence="1" id="KW-0472">Membrane</keyword>
<reference evidence="2 3" key="1">
    <citation type="submission" date="2020-07" db="EMBL/GenBank/DDBJ databases">
        <title>Sequencing the genomes of 1000 actinobacteria strains.</title>
        <authorList>
            <person name="Klenk H.-P."/>
        </authorList>
    </citation>
    <scope>NUCLEOTIDE SEQUENCE [LARGE SCALE GENOMIC DNA]</scope>
    <source>
        <strain evidence="2 3">DSM 104001</strain>
    </source>
</reference>
<evidence type="ECO:0000313" key="3">
    <source>
        <dbReference type="Proteomes" id="UP000541969"/>
    </source>
</evidence>
<accession>A0A853CD43</accession>
<protein>
    <submittedName>
        <fullName evidence="2">Putative membrane protein (Fun14 family)</fullName>
    </submittedName>
</protein>
<dbReference type="AlphaFoldDB" id="A0A853CD43"/>
<keyword evidence="1" id="KW-0812">Transmembrane</keyword>
<evidence type="ECO:0000256" key="1">
    <source>
        <dbReference type="SAM" id="Phobius"/>
    </source>
</evidence>
<comment type="caution">
    <text evidence="2">The sequence shown here is derived from an EMBL/GenBank/DDBJ whole genome shotgun (WGS) entry which is preliminary data.</text>
</comment>
<evidence type="ECO:0000313" key="2">
    <source>
        <dbReference type="EMBL" id="NYJ05790.1"/>
    </source>
</evidence>
<dbReference type="Proteomes" id="UP000541969">
    <property type="component" value="Unassembled WGS sequence"/>
</dbReference>
<dbReference type="EMBL" id="JACBZT010000001">
    <property type="protein sequence ID" value="NYJ05790.1"/>
    <property type="molecule type" value="Genomic_DNA"/>
</dbReference>
<proteinExistence type="predicted"/>
<organism evidence="2 3">
    <name type="scientific">Petropleomorpha daqingensis</name>
    <dbReference type="NCBI Taxonomy" id="2026353"/>
    <lineage>
        <taxon>Bacteria</taxon>
        <taxon>Bacillati</taxon>
        <taxon>Actinomycetota</taxon>
        <taxon>Actinomycetes</taxon>
        <taxon>Geodermatophilales</taxon>
        <taxon>Geodermatophilaceae</taxon>
        <taxon>Petropleomorpha</taxon>
    </lineage>
</organism>
<gene>
    <name evidence="2" type="ORF">GGQ55_002068</name>
</gene>
<name>A0A853CD43_9ACTN</name>
<dbReference type="RefSeq" id="WP_179716424.1">
    <property type="nucleotide sequence ID" value="NZ_JACBZT010000001.1"/>
</dbReference>
<keyword evidence="1" id="KW-1133">Transmembrane helix</keyword>
<sequence length="49" mass="5411">MIGFLVLLLIIWIALVVIGAVVKGLFWLAVIGVVLFLATAAFGWIRRRT</sequence>